<dbReference type="InterPro" id="IPR018247">
    <property type="entry name" value="EF_Hand_1_Ca_BS"/>
</dbReference>
<evidence type="ECO:0000313" key="2">
    <source>
        <dbReference type="EMBL" id="TYH44410.1"/>
    </source>
</evidence>
<dbReference type="GO" id="GO:0007076">
    <property type="term" value="P:mitotic chromosome condensation"/>
    <property type="evidence" value="ECO:0007669"/>
    <property type="project" value="InterPro"/>
</dbReference>
<protein>
    <recommendedName>
        <fullName evidence="4">Nuclear condensin complex subunit 3 C-terminal domain-containing protein</fullName>
    </recommendedName>
</protein>
<accession>A0A5D2IQ87</accession>
<dbReference type="AlphaFoldDB" id="A0A5D2IQ87"/>
<keyword evidence="3" id="KW-1185">Reference proteome</keyword>
<dbReference type="Proteomes" id="UP000322667">
    <property type="component" value="Chromosome D11"/>
</dbReference>
<dbReference type="GO" id="GO:0000793">
    <property type="term" value="C:condensed chromosome"/>
    <property type="evidence" value="ECO:0007669"/>
    <property type="project" value="TreeGrafter"/>
</dbReference>
<gene>
    <name evidence="2" type="ORF">ES332_D11G192300v1</name>
</gene>
<evidence type="ECO:0000256" key="1">
    <source>
        <dbReference type="SAM" id="MobiDB-lite"/>
    </source>
</evidence>
<organism evidence="2 3">
    <name type="scientific">Gossypium tomentosum</name>
    <name type="common">Hawaiian cotton</name>
    <name type="synonym">Gossypium sandvicense</name>
    <dbReference type="NCBI Taxonomy" id="34277"/>
    <lineage>
        <taxon>Eukaryota</taxon>
        <taxon>Viridiplantae</taxon>
        <taxon>Streptophyta</taxon>
        <taxon>Embryophyta</taxon>
        <taxon>Tracheophyta</taxon>
        <taxon>Spermatophyta</taxon>
        <taxon>Magnoliopsida</taxon>
        <taxon>eudicotyledons</taxon>
        <taxon>Gunneridae</taxon>
        <taxon>Pentapetalae</taxon>
        <taxon>rosids</taxon>
        <taxon>malvids</taxon>
        <taxon>Malvales</taxon>
        <taxon>Malvaceae</taxon>
        <taxon>Malvoideae</taxon>
        <taxon>Gossypium</taxon>
    </lineage>
</organism>
<dbReference type="InterPro" id="IPR027165">
    <property type="entry name" value="CND3"/>
</dbReference>
<feature type="compositionally biased region" description="Acidic residues" evidence="1">
    <location>
        <begin position="827"/>
        <end position="851"/>
    </location>
</feature>
<dbReference type="SUPFAM" id="SSF48371">
    <property type="entry name" value="ARM repeat"/>
    <property type="match status" value="1"/>
</dbReference>
<dbReference type="PANTHER" id="PTHR14418:SF5">
    <property type="entry name" value="CONDENSIN COMPLEX SUBUNIT 3"/>
    <property type="match status" value="1"/>
</dbReference>
<reference evidence="2 3" key="1">
    <citation type="submission" date="2019-07" db="EMBL/GenBank/DDBJ databases">
        <title>WGS assembly of Gossypium tomentosum.</title>
        <authorList>
            <person name="Chen Z.J."/>
            <person name="Sreedasyam A."/>
            <person name="Ando A."/>
            <person name="Song Q."/>
            <person name="De L."/>
            <person name="Hulse-Kemp A."/>
            <person name="Ding M."/>
            <person name="Ye W."/>
            <person name="Kirkbride R."/>
            <person name="Jenkins J."/>
            <person name="Plott C."/>
            <person name="Lovell J."/>
            <person name="Lin Y.-M."/>
            <person name="Vaughn R."/>
            <person name="Liu B."/>
            <person name="Li W."/>
            <person name="Simpson S."/>
            <person name="Scheffler B."/>
            <person name="Saski C."/>
            <person name="Grover C."/>
            <person name="Hu G."/>
            <person name="Conover J."/>
            <person name="Carlson J."/>
            <person name="Shu S."/>
            <person name="Boston L."/>
            <person name="Williams M."/>
            <person name="Peterson D."/>
            <person name="Mcgee K."/>
            <person name="Jones D."/>
            <person name="Wendel J."/>
            <person name="Stelly D."/>
            <person name="Grimwood J."/>
            <person name="Schmutz J."/>
        </authorList>
    </citation>
    <scope>NUCLEOTIDE SEQUENCE [LARGE SCALE GENOMIC DNA]</scope>
    <source>
        <strain evidence="2">7179.01</strain>
    </source>
</reference>
<dbReference type="InterPro" id="IPR016024">
    <property type="entry name" value="ARM-type_fold"/>
</dbReference>
<name>A0A5D2IQ87_GOSTO</name>
<dbReference type="PROSITE" id="PS00018">
    <property type="entry name" value="EF_HAND_1"/>
    <property type="match status" value="1"/>
</dbReference>
<proteinExistence type="predicted"/>
<dbReference type="PANTHER" id="PTHR14418">
    <property type="entry name" value="CONDENSIN COMPLEX SUBUNIT 3-RELATED"/>
    <property type="match status" value="1"/>
</dbReference>
<evidence type="ECO:0008006" key="4">
    <source>
        <dbReference type="Google" id="ProtNLM"/>
    </source>
</evidence>
<dbReference type="Gene3D" id="1.25.10.10">
    <property type="entry name" value="Leucine-rich Repeat Variant"/>
    <property type="match status" value="1"/>
</dbReference>
<dbReference type="EMBL" id="CM017633">
    <property type="protein sequence ID" value="TYH44410.1"/>
    <property type="molecule type" value="Genomic_DNA"/>
</dbReference>
<sequence length="851" mass="94516">MKEQEMADSQLIRKIAKIVDEAKASNATHLRKLKELSAVRSKSPSVHQFSVAFTKTLTPLFQILKRTATVERVVRFVSAFSSARDPNDTSASDEFLEEFLKFLLVGATAANKTARFRACQIISEIILRLPDDSEVSDELWDEVIELMKFRVVDKVPLIRTLAVRAISRFVNDSENSDILDLFLEVLPLEQNSEVRKTIVLSLPPSNATSQVIIDCTMDVSESVRKAAYCVIANKFPLQSLSIKHRTAILQRGLADRSLAVSKECLKLMTDQWLVKCCNGDPVQLLKYLDVETYESVGESVMESLLKADLVKLHKVESIQQYILRTSANEGSEGDSADCSVSIRLMEPEVSLYWRMVCKHLQMEAQGKGSDAAATMGTEAAIYAAEASDNNDLLDRILPETVSDYIDLVKAHIDAGVNYHFASRQLLLLGEMLDFSDATIRKIASSFVQDLLHMPLEHEVDDEGNKVAIGDGINLGGDRDWAIAVARLARKVHSAAGEFEEVILGVVQELARPCRERTADFINWMHCLAVTGLLLENAKSFHWAVEPTELLQSLLLPGKCLSKAFIPVMRSMWPGIDDNPGGSSYTVSNMRKHAIQASRFMLQMMQTPLYAKGTEAEDDNGCNGSPEIIDGPSQPSVECGEEGLAIRIATEVLRFPAKKTPAERSYVAALCRILASLHFCLSEQVPVKTMRRLLSRVCESVLSEKDILKELKLMAERLEGLDRNPDQDLSEDEVKYIFGKLELEFNLDVDGSTAVPQTPAPCSARPNRSRRRVRREEVSSDEENSPPCVKSVVPSNGGTIGPRSQRASKTAAMTKITRSKAVRIEEEGFHEDDDEDSEVTAEDSDESDELTE</sequence>
<evidence type="ECO:0000313" key="3">
    <source>
        <dbReference type="Proteomes" id="UP000322667"/>
    </source>
</evidence>
<dbReference type="GO" id="GO:0000796">
    <property type="term" value="C:condensin complex"/>
    <property type="evidence" value="ECO:0007669"/>
    <property type="project" value="InterPro"/>
</dbReference>
<dbReference type="InterPro" id="IPR011989">
    <property type="entry name" value="ARM-like"/>
</dbReference>
<feature type="region of interest" description="Disordered" evidence="1">
    <location>
        <begin position="751"/>
        <end position="851"/>
    </location>
</feature>